<feature type="repeat" description="TPR" evidence="3">
    <location>
        <begin position="50"/>
        <end position="83"/>
    </location>
</feature>
<dbReference type="SUPFAM" id="SSF48452">
    <property type="entry name" value="TPR-like"/>
    <property type="match status" value="1"/>
</dbReference>
<dbReference type="PANTHER" id="PTHR44943">
    <property type="entry name" value="CELLULOSE SYNTHASE OPERON PROTEIN C"/>
    <property type="match status" value="1"/>
</dbReference>
<organism evidence="4 5">
    <name type="scientific">Psychroserpens burtonensis</name>
    <dbReference type="NCBI Taxonomy" id="49278"/>
    <lineage>
        <taxon>Bacteria</taxon>
        <taxon>Pseudomonadati</taxon>
        <taxon>Bacteroidota</taxon>
        <taxon>Flavobacteriia</taxon>
        <taxon>Flavobacteriales</taxon>
        <taxon>Flavobacteriaceae</taxon>
        <taxon>Psychroserpens</taxon>
    </lineage>
</organism>
<evidence type="ECO:0000313" key="4">
    <source>
        <dbReference type="EMBL" id="TXE15898.1"/>
    </source>
</evidence>
<reference evidence="4 5" key="1">
    <citation type="submission" date="2019-08" db="EMBL/GenBank/DDBJ databases">
        <title>Genome of Psychroserpens burtonensis ACAM 167.</title>
        <authorList>
            <person name="Bowman J.P."/>
        </authorList>
    </citation>
    <scope>NUCLEOTIDE SEQUENCE [LARGE SCALE GENOMIC DNA]</scope>
    <source>
        <strain evidence="4 5">ACAM 167</strain>
    </source>
</reference>
<proteinExistence type="predicted"/>
<evidence type="ECO:0000256" key="2">
    <source>
        <dbReference type="ARBA" id="ARBA00022803"/>
    </source>
</evidence>
<dbReference type="Pfam" id="PF13181">
    <property type="entry name" value="TPR_8"/>
    <property type="match status" value="2"/>
</dbReference>
<keyword evidence="1" id="KW-0677">Repeat</keyword>
<dbReference type="InterPro" id="IPR011990">
    <property type="entry name" value="TPR-like_helical_dom_sf"/>
</dbReference>
<dbReference type="Pfam" id="PF13414">
    <property type="entry name" value="TPR_11"/>
    <property type="match status" value="1"/>
</dbReference>
<dbReference type="Proteomes" id="UP000321938">
    <property type="component" value="Unassembled WGS sequence"/>
</dbReference>
<dbReference type="InterPro" id="IPR019734">
    <property type="entry name" value="TPR_rpt"/>
</dbReference>
<dbReference type="EMBL" id="VOSB01000023">
    <property type="protein sequence ID" value="TXE15898.1"/>
    <property type="molecule type" value="Genomic_DNA"/>
</dbReference>
<keyword evidence="5" id="KW-1185">Reference proteome</keyword>
<accession>A0A5C7B4Z7</accession>
<evidence type="ECO:0000256" key="1">
    <source>
        <dbReference type="ARBA" id="ARBA00022737"/>
    </source>
</evidence>
<dbReference type="PANTHER" id="PTHR44943:SF4">
    <property type="entry name" value="TPR REPEAT-CONTAINING PROTEIN MJ0798"/>
    <property type="match status" value="1"/>
</dbReference>
<dbReference type="RefSeq" id="WP_028871079.1">
    <property type="nucleotide sequence ID" value="NZ_VOSB01000023.1"/>
</dbReference>
<protein>
    <submittedName>
        <fullName evidence="4">Tetratricopeptide repeat protein</fullName>
    </submittedName>
</protein>
<feature type="repeat" description="TPR" evidence="3">
    <location>
        <begin position="271"/>
        <end position="304"/>
    </location>
</feature>
<comment type="caution">
    <text evidence="4">The sequence shown here is derived from an EMBL/GenBank/DDBJ whole genome shotgun (WGS) entry which is preliminary data.</text>
</comment>
<dbReference type="STRING" id="1123037.GCA_000425305_01059"/>
<dbReference type="SMART" id="SM00028">
    <property type="entry name" value="TPR"/>
    <property type="match status" value="4"/>
</dbReference>
<keyword evidence="2 3" id="KW-0802">TPR repeat</keyword>
<evidence type="ECO:0000256" key="3">
    <source>
        <dbReference type="PROSITE-ProRule" id="PRU00339"/>
    </source>
</evidence>
<dbReference type="PROSITE" id="PS50005">
    <property type="entry name" value="TPR"/>
    <property type="match status" value="2"/>
</dbReference>
<name>A0A5C7B4Z7_9FLAO</name>
<evidence type="ECO:0000313" key="5">
    <source>
        <dbReference type="Proteomes" id="UP000321938"/>
    </source>
</evidence>
<gene>
    <name evidence="4" type="ORF">ES692_14860</name>
</gene>
<dbReference type="OrthoDB" id="1416278at2"/>
<dbReference type="InterPro" id="IPR051685">
    <property type="entry name" value="Ycf3/AcsC/BcsC/TPR_MFPF"/>
</dbReference>
<sequence>MKHFLFFLLAPVLTFGQAFVNDAKQLIDKKEYKKAEQLLSEYVKTNKSDLEAIELYGDAYGHQEKWDDAIVQYKKLVDGKPNNANFHYKYGGALGMKALSVNKMKALGIIGDVKGAFLKAAELDPKHIDARWALVELYMQLPGIIGGSKSKSFQYAKELEALSKVDGYLAKGYIYEYDDEPELAEKYYKLAITEGGSLNCYDKLTDLYEKEKQPDKVIGNLEASGEKHKRNAMHYQIGKVCAEYNIQLDKGEKCLLIYIENYSAEDGVPKAWAYYRLAQIYKFKRNKDDALKWIDKAITSLPQIDIFKTEKTAIQSL</sequence>
<dbReference type="Gene3D" id="1.25.40.10">
    <property type="entry name" value="Tetratricopeptide repeat domain"/>
    <property type="match status" value="1"/>
</dbReference>
<dbReference type="AlphaFoldDB" id="A0A5C7B4Z7"/>